<dbReference type="AlphaFoldDB" id="A0A015K5P2"/>
<name>A0A015K5P2_RHIIW</name>
<reference evidence="2 3" key="1">
    <citation type="submission" date="2014-02" db="EMBL/GenBank/DDBJ databases">
        <title>Single nucleus genome sequencing reveals high similarity among nuclei of an endomycorrhizal fungus.</title>
        <authorList>
            <person name="Lin K."/>
            <person name="Geurts R."/>
            <person name="Zhang Z."/>
            <person name="Limpens E."/>
            <person name="Saunders D.G."/>
            <person name="Mu D."/>
            <person name="Pang E."/>
            <person name="Cao H."/>
            <person name="Cha H."/>
            <person name="Lin T."/>
            <person name="Zhou Q."/>
            <person name="Shang Y."/>
            <person name="Li Y."/>
            <person name="Ivanov S."/>
            <person name="Sharma T."/>
            <person name="Velzen R.V."/>
            <person name="Ruijter N.D."/>
            <person name="Aanen D.K."/>
            <person name="Win J."/>
            <person name="Kamoun S."/>
            <person name="Bisseling T."/>
            <person name="Huang S."/>
        </authorList>
    </citation>
    <scope>NUCLEOTIDE SEQUENCE [LARGE SCALE GENOMIC DNA]</scope>
    <source>
        <strain evidence="3">DAOM197198w</strain>
    </source>
</reference>
<evidence type="ECO:0000256" key="1">
    <source>
        <dbReference type="SAM" id="Coils"/>
    </source>
</evidence>
<keyword evidence="3" id="KW-1185">Reference proteome</keyword>
<evidence type="ECO:0000313" key="2">
    <source>
        <dbReference type="EMBL" id="EXX62764.1"/>
    </source>
</evidence>
<keyword evidence="1" id="KW-0175">Coiled coil</keyword>
<protein>
    <recommendedName>
        <fullName evidence="4">Mobilization protein</fullName>
    </recommendedName>
</protein>
<feature type="coiled-coil region" evidence="1">
    <location>
        <begin position="9"/>
        <end position="36"/>
    </location>
</feature>
<evidence type="ECO:0008006" key="4">
    <source>
        <dbReference type="Google" id="ProtNLM"/>
    </source>
</evidence>
<gene>
    <name evidence="2" type="ORF">RirG_158690</name>
</gene>
<sequence>MAAPTPEAIETARRKVQQAKARLQALEARAATLNRKADARRKIILGGLLLDAAMKDPAWESRLTDLMDRISRDQDRKAFEGWTFKGGPADA</sequence>
<dbReference type="EMBL" id="JEMT01024498">
    <property type="protein sequence ID" value="EXX62764.1"/>
    <property type="molecule type" value="Genomic_DNA"/>
</dbReference>
<comment type="caution">
    <text evidence="2">The sequence shown here is derived from an EMBL/GenBank/DDBJ whole genome shotgun (WGS) entry which is preliminary data.</text>
</comment>
<accession>A0A015K5P2</accession>
<proteinExistence type="predicted"/>
<evidence type="ECO:0000313" key="3">
    <source>
        <dbReference type="Proteomes" id="UP000022910"/>
    </source>
</evidence>
<dbReference type="Proteomes" id="UP000022910">
    <property type="component" value="Unassembled WGS sequence"/>
</dbReference>
<dbReference type="HOGENOM" id="CLU_173941_0_0_1"/>
<organism evidence="2 3">
    <name type="scientific">Rhizophagus irregularis (strain DAOM 197198w)</name>
    <name type="common">Glomus intraradices</name>
    <dbReference type="NCBI Taxonomy" id="1432141"/>
    <lineage>
        <taxon>Eukaryota</taxon>
        <taxon>Fungi</taxon>
        <taxon>Fungi incertae sedis</taxon>
        <taxon>Mucoromycota</taxon>
        <taxon>Glomeromycotina</taxon>
        <taxon>Glomeromycetes</taxon>
        <taxon>Glomerales</taxon>
        <taxon>Glomeraceae</taxon>
        <taxon>Rhizophagus</taxon>
    </lineage>
</organism>